<dbReference type="InterPro" id="IPR004127">
    <property type="entry name" value="Prefoldin_subunit_alpha"/>
</dbReference>
<feature type="compositionally biased region" description="Low complexity" evidence="1">
    <location>
        <begin position="324"/>
        <end position="340"/>
    </location>
</feature>
<keyword evidence="3" id="KW-1185">Reference proteome</keyword>
<comment type="caution">
    <text evidence="2">The sequence shown here is derived from an EMBL/GenBank/DDBJ whole genome shotgun (WGS) entry which is preliminary data.</text>
</comment>
<sequence length="484" mass="53322">MERINSANELDEATKVETAEALTKSRQFLTTRLLPDLDRANREHQSLVAQIDEYKKLCDALRLFDNNATSKVKVGDTVLADVGSGVAVETKLIEYEKPIISLGLANFYAQLTNREARAFITKKLDLLETKRDRAIDKLAQIEAHIHLLNSPCFEPSVLTSSTPYNELAEMAALAPAAPFSLLASLPASPPPPHATAISSARPPRLLLRLPEQDPSDIPRNPFKRKWKSFVNLFALPIRTYYLEPPGGAYRADLQARRAAGQWWAEDDEHHRCFWPCPAYTDQVGDDEMVLFKAQEEAEALAAQQQQDQAQEEEDGEVEREEEPASSAAAEPSPEYEASNPLSTPQARRGTNVIPSFGNGTPMSRHVSTPLTPTPVSTSPPTRAMRQRSRAQFSATGTRPTIGARNISEPLSWTLVRSQYYFPKRGLTAEQLSFLSSVESLGRLGVPHTPTGAAVPAETGVPSPAYEVRGEERGEYGFPIVQGPV</sequence>
<protein>
    <recommendedName>
        <fullName evidence="4">Prefoldin subunit 5</fullName>
    </recommendedName>
</protein>
<name>A0A8H8QMW1_9BASI</name>
<evidence type="ECO:0000313" key="3">
    <source>
        <dbReference type="Proteomes" id="UP000658997"/>
    </source>
</evidence>
<feature type="compositionally biased region" description="Low complexity" evidence="1">
    <location>
        <begin position="366"/>
        <end position="381"/>
    </location>
</feature>
<feature type="region of interest" description="Disordered" evidence="1">
    <location>
        <begin position="297"/>
        <end position="385"/>
    </location>
</feature>
<dbReference type="EMBL" id="ULHB01000051">
    <property type="protein sequence ID" value="SYW79280.1"/>
    <property type="molecule type" value="Genomic_DNA"/>
</dbReference>
<feature type="compositionally biased region" description="Acidic residues" evidence="1">
    <location>
        <begin position="309"/>
        <end position="323"/>
    </location>
</feature>
<accession>A0A8H8QMW1</accession>
<organism evidence="2 3">
    <name type="scientific">Ustilago bromivora</name>
    <dbReference type="NCBI Taxonomy" id="307758"/>
    <lineage>
        <taxon>Eukaryota</taxon>
        <taxon>Fungi</taxon>
        <taxon>Dikarya</taxon>
        <taxon>Basidiomycota</taxon>
        <taxon>Ustilaginomycotina</taxon>
        <taxon>Ustilaginomycetes</taxon>
        <taxon>Ustilaginales</taxon>
        <taxon>Ustilaginaceae</taxon>
        <taxon>Ustilago</taxon>
    </lineage>
</organism>
<evidence type="ECO:0008006" key="4">
    <source>
        <dbReference type="Google" id="ProtNLM"/>
    </source>
</evidence>
<evidence type="ECO:0000313" key="2">
    <source>
        <dbReference type="EMBL" id="SYW79280.1"/>
    </source>
</evidence>
<gene>
    <name evidence="2" type="ORF">UBRO2_02964</name>
</gene>
<feature type="compositionally biased region" description="Low complexity" evidence="1">
    <location>
        <begin position="299"/>
        <end position="308"/>
    </location>
</feature>
<reference evidence="2" key="1">
    <citation type="submission" date="2018-08" db="EMBL/GenBank/DDBJ databases">
        <authorList>
            <person name="Guldener U."/>
        </authorList>
    </citation>
    <scope>NUCLEOTIDE SEQUENCE</scope>
    <source>
        <strain evidence="2">UB2</strain>
    </source>
</reference>
<dbReference type="SUPFAM" id="SSF46579">
    <property type="entry name" value="Prefoldin"/>
    <property type="match status" value="1"/>
</dbReference>
<proteinExistence type="predicted"/>
<dbReference type="Gene3D" id="1.10.287.370">
    <property type="match status" value="1"/>
</dbReference>
<dbReference type="AlphaFoldDB" id="A0A8H8QMW1"/>
<dbReference type="CDD" id="cd23158">
    <property type="entry name" value="Prefoldin_UXT"/>
    <property type="match status" value="1"/>
</dbReference>
<dbReference type="Proteomes" id="UP000658997">
    <property type="component" value="Unassembled WGS sequence"/>
</dbReference>
<evidence type="ECO:0000256" key="1">
    <source>
        <dbReference type="SAM" id="MobiDB-lite"/>
    </source>
</evidence>
<dbReference type="InterPro" id="IPR009053">
    <property type="entry name" value="Prefoldin"/>
</dbReference>
<dbReference type="Pfam" id="PF02996">
    <property type="entry name" value="Prefoldin"/>
    <property type="match status" value="1"/>
</dbReference>